<evidence type="ECO:0000313" key="2">
    <source>
        <dbReference type="EMBL" id="URL57287.1"/>
    </source>
</evidence>
<sequence length="291" mass="32503">MDGFRFSSFAVVAMACLLAACSVHDAWRGDGVRAKARPTETGAEVAEHLQRRFDAKLDDCGSATRPAFLCSGILMRSTEYSATYHSWIPNPNTAPWGISFSWLRQDSDFDENYPSDNGFIVYPRFYADDGNYDLLTVRCAFPFDAWTGAPDRCNTSGHPGLCQKHGVTNAFQWIAKYTDNSNQCAFDVNPSAPDTAFAWTQMVTVRQLKNSFDRNEIILAAWAQNTHARMPLEAFFYRTNGVGSALNDARSDQRDFRATAGRWVPIIRWTPTVGAARATFTYNVADQAILN</sequence>
<proteinExistence type="predicted"/>
<evidence type="ECO:0000313" key="3">
    <source>
        <dbReference type="Proteomes" id="UP001056681"/>
    </source>
</evidence>
<evidence type="ECO:0000256" key="1">
    <source>
        <dbReference type="SAM" id="SignalP"/>
    </source>
</evidence>
<reference evidence="2" key="1">
    <citation type="submission" date="2020-10" db="EMBL/GenBank/DDBJ databases">
        <title>Whole-genome sequence of Luteibacter sp. EIF3.</title>
        <authorList>
            <person name="Friedrich I."/>
            <person name="Hertel R."/>
            <person name="Daniel R."/>
        </authorList>
    </citation>
    <scope>NUCLEOTIDE SEQUENCE</scope>
    <source>
        <strain evidence="2">EIF3</strain>
    </source>
</reference>
<gene>
    <name evidence="2" type="ORF">IM816_11620</name>
</gene>
<dbReference type="RefSeq" id="WP_250338196.1">
    <property type="nucleotide sequence ID" value="NZ_CP063231.1"/>
</dbReference>
<dbReference type="EMBL" id="CP063231">
    <property type="protein sequence ID" value="URL57287.1"/>
    <property type="molecule type" value="Genomic_DNA"/>
</dbReference>
<name>A0ABY4SX46_9GAMM</name>
<organism evidence="2 3">
    <name type="scientific">Luteibacter flocculans</name>
    <dbReference type="NCBI Taxonomy" id="2780091"/>
    <lineage>
        <taxon>Bacteria</taxon>
        <taxon>Pseudomonadati</taxon>
        <taxon>Pseudomonadota</taxon>
        <taxon>Gammaproteobacteria</taxon>
        <taxon>Lysobacterales</taxon>
        <taxon>Rhodanobacteraceae</taxon>
        <taxon>Luteibacter</taxon>
    </lineage>
</organism>
<keyword evidence="3" id="KW-1185">Reference proteome</keyword>
<feature type="chain" id="PRO_5045700393" evidence="1">
    <location>
        <begin position="26"/>
        <end position="291"/>
    </location>
</feature>
<dbReference type="PROSITE" id="PS51257">
    <property type="entry name" value="PROKAR_LIPOPROTEIN"/>
    <property type="match status" value="1"/>
</dbReference>
<dbReference type="Proteomes" id="UP001056681">
    <property type="component" value="Chromosome"/>
</dbReference>
<protein>
    <submittedName>
        <fullName evidence="2">HvnC protein</fullName>
    </submittedName>
</protein>
<keyword evidence="1" id="KW-0732">Signal</keyword>
<accession>A0ABY4SX46</accession>
<feature type="signal peptide" evidence="1">
    <location>
        <begin position="1"/>
        <end position="25"/>
    </location>
</feature>